<dbReference type="AlphaFoldDB" id="A0A382QLE4"/>
<evidence type="ECO:0000313" key="1">
    <source>
        <dbReference type="EMBL" id="SVC85151.1"/>
    </source>
</evidence>
<dbReference type="EMBL" id="UINC01114675">
    <property type="protein sequence ID" value="SVC85151.1"/>
    <property type="molecule type" value="Genomic_DNA"/>
</dbReference>
<protein>
    <submittedName>
        <fullName evidence="1">Uncharacterized protein</fullName>
    </submittedName>
</protein>
<sequence length="50" mass="6035">VELSWDQIAGKHQFFAAHIYEHHLMSSGRTISYSEFDPWRDFNISIYKFQ</sequence>
<organism evidence="1">
    <name type="scientific">marine metagenome</name>
    <dbReference type="NCBI Taxonomy" id="408172"/>
    <lineage>
        <taxon>unclassified sequences</taxon>
        <taxon>metagenomes</taxon>
        <taxon>ecological metagenomes</taxon>
    </lineage>
</organism>
<accession>A0A382QLE4</accession>
<reference evidence="1" key="1">
    <citation type="submission" date="2018-05" db="EMBL/GenBank/DDBJ databases">
        <authorList>
            <person name="Lanie J.A."/>
            <person name="Ng W.-L."/>
            <person name="Kazmierczak K.M."/>
            <person name="Andrzejewski T.M."/>
            <person name="Davidsen T.M."/>
            <person name="Wayne K.J."/>
            <person name="Tettelin H."/>
            <person name="Glass J.I."/>
            <person name="Rusch D."/>
            <person name="Podicherti R."/>
            <person name="Tsui H.-C.T."/>
            <person name="Winkler M.E."/>
        </authorList>
    </citation>
    <scope>NUCLEOTIDE SEQUENCE</scope>
</reference>
<feature type="non-terminal residue" evidence="1">
    <location>
        <position position="1"/>
    </location>
</feature>
<proteinExistence type="predicted"/>
<gene>
    <name evidence="1" type="ORF">METZ01_LOCUS338005</name>
</gene>
<name>A0A382QLE4_9ZZZZ</name>